<accession>A0A2V1P375</accession>
<protein>
    <submittedName>
        <fullName evidence="3">GNAT family N-acetyltransferase</fullName>
    </submittedName>
</protein>
<organism evidence="3 4">
    <name type="scientific">Salibaculum griseiflavum</name>
    <dbReference type="NCBI Taxonomy" id="1914409"/>
    <lineage>
        <taxon>Bacteria</taxon>
        <taxon>Pseudomonadati</taxon>
        <taxon>Pseudomonadota</taxon>
        <taxon>Alphaproteobacteria</taxon>
        <taxon>Rhodobacterales</taxon>
        <taxon>Roseobacteraceae</taxon>
        <taxon>Salibaculum</taxon>
    </lineage>
</organism>
<dbReference type="GO" id="GO:1990189">
    <property type="term" value="F:protein N-terminal-serine acetyltransferase activity"/>
    <property type="evidence" value="ECO:0007669"/>
    <property type="project" value="TreeGrafter"/>
</dbReference>
<dbReference type="InterPro" id="IPR051908">
    <property type="entry name" value="Ribosomal_N-acetyltransferase"/>
</dbReference>
<dbReference type="Gene3D" id="3.40.630.30">
    <property type="match status" value="1"/>
</dbReference>
<feature type="domain" description="N-acetyltransferase" evidence="2">
    <location>
        <begin position="32"/>
        <end position="187"/>
    </location>
</feature>
<dbReference type="EMBL" id="QETF01000009">
    <property type="protein sequence ID" value="PWG16865.1"/>
    <property type="molecule type" value="Genomic_DNA"/>
</dbReference>
<dbReference type="InterPro" id="IPR016181">
    <property type="entry name" value="Acyl_CoA_acyltransferase"/>
</dbReference>
<name>A0A2V1P375_9RHOB</name>
<keyword evidence="4" id="KW-1185">Reference proteome</keyword>
<dbReference type="SUPFAM" id="SSF55729">
    <property type="entry name" value="Acyl-CoA N-acyltransferases (Nat)"/>
    <property type="match status" value="1"/>
</dbReference>
<comment type="caution">
    <text evidence="3">The sequence shown here is derived from an EMBL/GenBank/DDBJ whole genome shotgun (WGS) entry which is preliminary data.</text>
</comment>
<feature type="region of interest" description="Disordered" evidence="1">
    <location>
        <begin position="1"/>
        <end position="30"/>
    </location>
</feature>
<dbReference type="Pfam" id="PF13302">
    <property type="entry name" value="Acetyltransf_3"/>
    <property type="match status" value="1"/>
</dbReference>
<dbReference type="FunFam" id="3.40.630.30:FF:000047">
    <property type="entry name" value="Acetyltransferase, GNAT family"/>
    <property type="match status" value="1"/>
</dbReference>
<dbReference type="InterPro" id="IPR000182">
    <property type="entry name" value="GNAT_dom"/>
</dbReference>
<gene>
    <name evidence="3" type="ORF">DFK10_09660</name>
</gene>
<dbReference type="GO" id="GO:0005737">
    <property type="term" value="C:cytoplasm"/>
    <property type="evidence" value="ECO:0007669"/>
    <property type="project" value="TreeGrafter"/>
</dbReference>
<dbReference type="AlphaFoldDB" id="A0A2V1P375"/>
<dbReference type="PANTHER" id="PTHR43441:SF2">
    <property type="entry name" value="FAMILY ACETYLTRANSFERASE, PUTATIVE (AFU_ORTHOLOGUE AFUA_7G00850)-RELATED"/>
    <property type="match status" value="1"/>
</dbReference>
<evidence type="ECO:0000313" key="3">
    <source>
        <dbReference type="EMBL" id="PWG16865.1"/>
    </source>
</evidence>
<dbReference type="Proteomes" id="UP000245293">
    <property type="component" value="Unassembled WGS sequence"/>
</dbReference>
<evidence type="ECO:0000256" key="1">
    <source>
        <dbReference type="SAM" id="MobiDB-lite"/>
    </source>
</evidence>
<dbReference type="PANTHER" id="PTHR43441">
    <property type="entry name" value="RIBOSOMAL-PROTEIN-SERINE ACETYLTRANSFERASE"/>
    <property type="match status" value="1"/>
</dbReference>
<dbReference type="OrthoDB" id="5295305at2"/>
<keyword evidence="3" id="KW-0808">Transferase</keyword>
<reference evidence="4" key="1">
    <citation type="submission" date="2018-05" db="EMBL/GenBank/DDBJ databases">
        <authorList>
            <person name="Du Z."/>
            <person name="Wang X."/>
        </authorList>
    </citation>
    <scope>NUCLEOTIDE SEQUENCE [LARGE SCALE GENOMIC DNA]</scope>
    <source>
        <strain evidence="4">WDS4C29</strain>
    </source>
</reference>
<dbReference type="PROSITE" id="PS51186">
    <property type="entry name" value="GNAT"/>
    <property type="match status" value="1"/>
</dbReference>
<evidence type="ECO:0000313" key="4">
    <source>
        <dbReference type="Proteomes" id="UP000245293"/>
    </source>
</evidence>
<sequence length="224" mass="25550">MLNAQGQPVGLPLNDTRARAHPPRSPMEGRYCRLEPLSPDHAPGLYAAFREDRTGTLWTYMPHGPFDSPDAYVDWVKAVAGHDDPLFFSVLVKDEPLGVASYLRIDRVAQSLETGWITFAPRLQRTAAATEAHVLMMARAFDELGYRRYEWKCDALNAASRRAAERLGFTYEGTFRQATHYKGRNRDTAWFSVIDSEWPALQTRFAAWLDPANFDTEGRQRERL</sequence>
<proteinExistence type="predicted"/>
<evidence type="ECO:0000259" key="2">
    <source>
        <dbReference type="PROSITE" id="PS51186"/>
    </source>
</evidence>
<dbReference type="GO" id="GO:0008999">
    <property type="term" value="F:protein-N-terminal-alanine acetyltransferase activity"/>
    <property type="evidence" value="ECO:0007669"/>
    <property type="project" value="TreeGrafter"/>
</dbReference>